<proteinExistence type="predicted"/>
<evidence type="ECO:0000313" key="2">
    <source>
        <dbReference type="Proteomes" id="UP001311232"/>
    </source>
</evidence>
<sequence length="111" mass="12349">MTPSCVSTPTNQRQVCIPPQPITFQGFAFKDLQPWISLLSCRASTLQLPYYRASTPSPDRVPGAAYLVETPDFPFPTHLLQLLQGEPKAFPGLLRDIVPPASTIEWMHIVT</sequence>
<name>A0AAV9SMD7_9TELE</name>
<evidence type="ECO:0000313" key="1">
    <source>
        <dbReference type="EMBL" id="KAK5622014.1"/>
    </source>
</evidence>
<dbReference type="AlphaFoldDB" id="A0AAV9SMD7"/>
<gene>
    <name evidence="1" type="ORF">CRENBAI_012314</name>
</gene>
<dbReference type="EMBL" id="JAHHUM010000237">
    <property type="protein sequence ID" value="KAK5622014.1"/>
    <property type="molecule type" value="Genomic_DNA"/>
</dbReference>
<reference evidence="1 2" key="1">
    <citation type="submission" date="2021-06" db="EMBL/GenBank/DDBJ databases">
        <authorList>
            <person name="Palmer J.M."/>
        </authorList>
    </citation>
    <scope>NUCLEOTIDE SEQUENCE [LARGE SCALE GENOMIC DNA]</scope>
    <source>
        <strain evidence="1 2">MEX-2019</strain>
        <tissue evidence="1">Muscle</tissue>
    </source>
</reference>
<dbReference type="Proteomes" id="UP001311232">
    <property type="component" value="Unassembled WGS sequence"/>
</dbReference>
<accession>A0AAV9SMD7</accession>
<keyword evidence="2" id="KW-1185">Reference proteome</keyword>
<protein>
    <submittedName>
        <fullName evidence="1">Uncharacterized protein</fullName>
    </submittedName>
</protein>
<comment type="caution">
    <text evidence="1">The sequence shown here is derived from an EMBL/GenBank/DDBJ whole genome shotgun (WGS) entry which is preliminary data.</text>
</comment>
<organism evidence="1 2">
    <name type="scientific">Crenichthys baileyi</name>
    <name type="common">White River springfish</name>
    <dbReference type="NCBI Taxonomy" id="28760"/>
    <lineage>
        <taxon>Eukaryota</taxon>
        <taxon>Metazoa</taxon>
        <taxon>Chordata</taxon>
        <taxon>Craniata</taxon>
        <taxon>Vertebrata</taxon>
        <taxon>Euteleostomi</taxon>
        <taxon>Actinopterygii</taxon>
        <taxon>Neopterygii</taxon>
        <taxon>Teleostei</taxon>
        <taxon>Neoteleostei</taxon>
        <taxon>Acanthomorphata</taxon>
        <taxon>Ovalentaria</taxon>
        <taxon>Atherinomorphae</taxon>
        <taxon>Cyprinodontiformes</taxon>
        <taxon>Goodeidae</taxon>
        <taxon>Crenichthys</taxon>
    </lineage>
</organism>